<dbReference type="InterPro" id="IPR052698">
    <property type="entry name" value="MoCofactor_Util/Proc"/>
</dbReference>
<dbReference type="InterPro" id="IPR036291">
    <property type="entry name" value="NAD(P)-bd_dom_sf"/>
</dbReference>
<reference evidence="3" key="1">
    <citation type="submission" date="2019-11" db="EMBL/GenBank/DDBJ databases">
        <authorList>
            <person name="Feng L."/>
        </authorList>
    </citation>
    <scope>NUCLEOTIDE SEQUENCE</scope>
    <source>
        <strain evidence="3">BgluceraseaLFYP119</strain>
    </source>
</reference>
<dbReference type="EMBL" id="CACRST010000025">
    <property type="protein sequence ID" value="VYT25621.1"/>
    <property type="molecule type" value="Genomic_DNA"/>
</dbReference>
<dbReference type="SUPFAM" id="SSF51735">
    <property type="entry name" value="NAD(P)-binding Rossmann-fold domains"/>
    <property type="match status" value="1"/>
</dbReference>
<name>A0A6N2VB50_9FIRM</name>
<dbReference type="RefSeq" id="WP_156354926.1">
    <property type="nucleotide sequence ID" value="NZ_CACRST010000025.1"/>
</dbReference>
<dbReference type="Pfam" id="PF13478">
    <property type="entry name" value="XdhC_C"/>
    <property type="match status" value="1"/>
</dbReference>
<keyword evidence="3" id="KW-0560">Oxidoreductase</keyword>
<feature type="domain" description="XdhC Rossmann" evidence="2">
    <location>
        <begin position="85"/>
        <end position="227"/>
    </location>
</feature>
<protein>
    <submittedName>
        <fullName evidence="3">Putative xanthine dehydrogenase subunit A</fullName>
        <ecNumber evidence="3">1.17.1.4</ecNumber>
    </submittedName>
</protein>
<dbReference type="PANTHER" id="PTHR30388">
    <property type="entry name" value="ALDEHYDE OXIDOREDUCTASE MOLYBDENUM COFACTOR ASSEMBLY PROTEIN"/>
    <property type="match status" value="1"/>
</dbReference>
<dbReference type="Gene3D" id="3.40.50.720">
    <property type="entry name" value="NAD(P)-binding Rossmann-like Domain"/>
    <property type="match status" value="1"/>
</dbReference>
<dbReference type="Pfam" id="PF02625">
    <property type="entry name" value="XdhC_CoxI"/>
    <property type="match status" value="1"/>
</dbReference>
<dbReference type="PANTHER" id="PTHR30388:SF6">
    <property type="entry name" value="XANTHINE DEHYDROGENASE SUBUNIT A-RELATED"/>
    <property type="match status" value="1"/>
</dbReference>
<feature type="domain" description="XdhC- CoxI" evidence="1">
    <location>
        <begin position="256"/>
        <end position="316"/>
    </location>
</feature>
<dbReference type="AlphaFoldDB" id="A0A6N2VB50"/>
<accession>A0A6N2VB50</accession>
<evidence type="ECO:0000259" key="1">
    <source>
        <dbReference type="Pfam" id="PF02625"/>
    </source>
</evidence>
<gene>
    <name evidence="3" type="primary">pucA</name>
    <name evidence="3" type="ORF">BGLFYP119_02474</name>
</gene>
<sequence length="346" mass="38589">MKYQEFYKILEKNIEKKQNILVTVMEGPGQGNRLFFSEGELAAQCQEHAMRSEELRELADMEESRMLSFGERKIFAEVLRKPARLVICGGGHVAQQVVSLAKRTGFTVTVLEDRPYFADEARRAGADQVICQDFSKGLNEISGNSDTYFLVVTRGHRYDGICLESILKKERAYVGMMASRKRGILLKKKLVEDGFDQKQVDSIHTPVGISIHAETPEEIAVSILAELIMTKNSTKKTSGYDKEMLSYLTGEEALEQKKALATIVARRGSAPREIGTKMLVLEDGRLIGTLGGGCMESRIRQRCLHMLKNGETEGCLVYEDMTGTEAEEEGLVCGGTIQVYLEVLDN</sequence>
<evidence type="ECO:0000313" key="3">
    <source>
        <dbReference type="EMBL" id="VYT25621.1"/>
    </source>
</evidence>
<proteinExistence type="predicted"/>
<evidence type="ECO:0000259" key="2">
    <source>
        <dbReference type="Pfam" id="PF13478"/>
    </source>
</evidence>
<dbReference type="GO" id="GO:0004854">
    <property type="term" value="F:xanthine dehydrogenase activity"/>
    <property type="evidence" value="ECO:0007669"/>
    <property type="project" value="UniProtKB-EC"/>
</dbReference>
<dbReference type="InterPro" id="IPR003777">
    <property type="entry name" value="XdhC_CoxI"/>
</dbReference>
<dbReference type="EC" id="1.17.1.4" evidence="3"/>
<dbReference type="InterPro" id="IPR027051">
    <property type="entry name" value="XdhC_Rossmann_dom"/>
</dbReference>
<organism evidence="3">
    <name type="scientific">Blautia glucerasea</name>
    <dbReference type="NCBI Taxonomy" id="536633"/>
    <lineage>
        <taxon>Bacteria</taxon>
        <taxon>Bacillati</taxon>
        <taxon>Bacillota</taxon>
        <taxon>Clostridia</taxon>
        <taxon>Lachnospirales</taxon>
        <taxon>Lachnospiraceae</taxon>
        <taxon>Blautia</taxon>
    </lineage>
</organism>